<protein>
    <submittedName>
        <fullName evidence="4">Putative two-component response regulator, CheY-like protein</fullName>
    </submittedName>
</protein>
<evidence type="ECO:0000256" key="1">
    <source>
        <dbReference type="ARBA" id="ARBA00022553"/>
    </source>
</evidence>
<evidence type="ECO:0000313" key="4">
    <source>
        <dbReference type="EMBL" id="KCZ94082.1"/>
    </source>
</evidence>
<dbReference type="InterPro" id="IPR011006">
    <property type="entry name" value="CheY-like_superfamily"/>
</dbReference>
<dbReference type="PATRIC" id="fig|1280950.3.peg.383"/>
<dbReference type="PANTHER" id="PTHR44591:SF25">
    <property type="entry name" value="CHEMOTAXIS TWO-COMPONENT RESPONSE REGULATOR"/>
    <property type="match status" value="1"/>
</dbReference>
<sequence>MAIVEDDDAVRQALSDLLQVLGLNCSAFDRAEPFLAEYAPGRFDSLITDINMPGVDGLQLQERLRACGSTMPVIFITSVLDALTRARALDGGAHAFLTKPVSDDVLIHHLKSALNWNPDAGDDAGWSQSDV</sequence>
<keyword evidence="5" id="KW-1185">Reference proteome</keyword>
<organism evidence="4 5">
    <name type="scientific">Hyphomonas johnsonii MHS-2</name>
    <dbReference type="NCBI Taxonomy" id="1280950"/>
    <lineage>
        <taxon>Bacteria</taxon>
        <taxon>Pseudomonadati</taxon>
        <taxon>Pseudomonadota</taxon>
        <taxon>Alphaproteobacteria</taxon>
        <taxon>Hyphomonadales</taxon>
        <taxon>Hyphomonadaceae</taxon>
        <taxon>Hyphomonas</taxon>
    </lineage>
</organism>
<dbReference type="InterPro" id="IPR001789">
    <property type="entry name" value="Sig_transdc_resp-reg_receiver"/>
</dbReference>
<evidence type="ECO:0000256" key="2">
    <source>
        <dbReference type="PROSITE-ProRule" id="PRU00169"/>
    </source>
</evidence>
<gene>
    <name evidence="4" type="ORF">HJO_01865</name>
</gene>
<evidence type="ECO:0000313" key="5">
    <source>
        <dbReference type="Proteomes" id="UP000025171"/>
    </source>
</evidence>
<evidence type="ECO:0000259" key="3">
    <source>
        <dbReference type="PROSITE" id="PS50110"/>
    </source>
</evidence>
<keyword evidence="1 2" id="KW-0597">Phosphoprotein</keyword>
<comment type="caution">
    <text evidence="4">The sequence shown here is derived from an EMBL/GenBank/DDBJ whole genome shotgun (WGS) entry which is preliminary data.</text>
</comment>
<dbReference type="InterPro" id="IPR050595">
    <property type="entry name" value="Bact_response_regulator"/>
</dbReference>
<dbReference type="SUPFAM" id="SSF52172">
    <property type="entry name" value="CheY-like"/>
    <property type="match status" value="1"/>
</dbReference>
<name>A0A059FU20_9PROT</name>
<reference evidence="4 5" key="1">
    <citation type="journal article" date="2014" name="Antonie Van Leeuwenhoek">
        <title>Hyphomonas beringensis sp. nov. and Hyphomonas chukchiensis sp. nov., isolated from surface seawater of the Bering Sea and Chukchi Sea.</title>
        <authorList>
            <person name="Li C."/>
            <person name="Lai Q."/>
            <person name="Li G."/>
            <person name="Dong C."/>
            <person name="Wang J."/>
            <person name="Liao Y."/>
            <person name="Shao Z."/>
        </authorList>
    </citation>
    <scope>NUCLEOTIDE SEQUENCE [LARGE SCALE GENOMIC DNA]</scope>
    <source>
        <strain evidence="4 5">MHS-2</strain>
    </source>
</reference>
<dbReference type="Gene3D" id="3.40.50.2300">
    <property type="match status" value="1"/>
</dbReference>
<accession>A0A059FU20</accession>
<dbReference type="eggNOG" id="COG4566">
    <property type="taxonomic scope" value="Bacteria"/>
</dbReference>
<feature type="domain" description="Response regulatory" evidence="3">
    <location>
        <begin position="1"/>
        <end position="114"/>
    </location>
</feature>
<dbReference type="GO" id="GO:0000160">
    <property type="term" value="P:phosphorelay signal transduction system"/>
    <property type="evidence" value="ECO:0007669"/>
    <property type="project" value="InterPro"/>
</dbReference>
<dbReference type="STRING" id="1280950.HJO_01865"/>
<dbReference type="Pfam" id="PF00072">
    <property type="entry name" value="Response_reg"/>
    <property type="match status" value="1"/>
</dbReference>
<proteinExistence type="predicted"/>
<dbReference type="EMBL" id="ARYK01000001">
    <property type="protein sequence ID" value="KCZ94082.1"/>
    <property type="molecule type" value="Genomic_DNA"/>
</dbReference>
<dbReference type="SMART" id="SM00448">
    <property type="entry name" value="REC"/>
    <property type="match status" value="1"/>
</dbReference>
<dbReference type="Proteomes" id="UP000025171">
    <property type="component" value="Unassembled WGS sequence"/>
</dbReference>
<dbReference type="PROSITE" id="PS50110">
    <property type="entry name" value="RESPONSE_REGULATORY"/>
    <property type="match status" value="1"/>
</dbReference>
<dbReference type="PANTHER" id="PTHR44591">
    <property type="entry name" value="STRESS RESPONSE REGULATOR PROTEIN 1"/>
    <property type="match status" value="1"/>
</dbReference>
<dbReference type="RefSeq" id="WP_206741788.1">
    <property type="nucleotide sequence ID" value="NZ_ARYK01000001.1"/>
</dbReference>
<feature type="modified residue" description="4-aspartylphosphate" evidence="2">
    <location>
        <position position="49"/>
    </location>
</feature>
<dbReference type="AlphaFoldDB" id="A0A059FU20"/>